<dbReference type="PANTHER" id="PTHR16125">
    <property type="entry name" value="TRANSMEMBRANE PROTEIN 74"/>
    <property type="match status" value="1"/>
</dbReference>
<feature type="region of interest" description="Disordered" evidence="1">
    <location>
        <begin position="17"/>
        <end position="89"/>
    </location>
</feature>
<sequence>MASLNSLELEHVGDCNRINRPQLNPGNASTSGPRTAPCAGIENASFQDEEQEETSFTNRANADQGKHIRTSPTGTHRGPNSEAFEEHEAETSAPSVDYGFIFSLVFLVSGIVLVVIAYTIPREAKVNPDFVTAREMEKLERYYARLGSHLDRCIIAGLGLLTLGGMLLSMLLMVSICKGDLYRRRTFSISRRSKKTYGSINLRMKRMEGDGRQSLVDCEPAPVTCAVHSQRSS</sequence>
<keyword evidence="2" id="KW-0472">Membrane</keyword>
<keyword evidence="2 3" id="KW-0812">Transmembrane</keyword>
<evidence type="ECO:0000256" key="1">
    <source>
        <dbReference type="SAM" id="MobiDB-lite"/>
    </source>
</evidence>
<dbReference type="EMBL" id="SCEB01005965">
    <property type="protein sequence ID" value="RXM92618.1"/>
    <property type="molecule type" value="Genomic_DNA"/>
</dbReference>
<evidence type="ECO:0000256" key="2">
    <source>
        <dbReference type="SAM" id="Phobius"/>
    </source>
</evidence>
<gene>
    <name evidence="3" type="ORF">EOD39_19942</name>
</gene>
<dbReference type="AlphaFoldDB" id="A0A444UWT4"/>
<feature type="transmembrane region" description="Helical" evidence="2">
    <location>
        <begin position="98"/>
        <end position="120"/>
    </location>
</feature>
<comment type="caution">
    <text evidence="3">The sequence shown here is derived from an EMBL/GenBank/DDBJ whole genome shotgun (WGS) entry which is preliminary data.</text>
</comment>
<proteinExistence type="predicted"/>
<name>A0A444UWT4_ACIRT</name>
<keyword evidence="2" id="KW-1133">Transmembrane helix</keyword>
<dbReference type="Proteomes" id="UP000289886">
    <property type="component" value="Unassembled WGS sequence"/>
</dbReference>
<feature type="transmembrane region" description="Helical" evidence="2">
    <location>
        <begin position="154"/>
        <end position="177"/>
    </location>
</feature>
<organism evidence="3 4">
    <name type="scientific">Acipenser ruthenus</name>
    <name type="common">Sterlet sturgeon</name>
    <dbReference type="NCBI Taxonomy" id="7906"/>
    <lineage>
        <taxon>Eukaryota</taxon>
        <taxon>Metazoa</taxon>
        <taxon>Chordata</taxon>
        <taxon>Craniata</taxon>
        <taxon>Vertebrata</taxon>
        <taxon>Euteleostomi</taxon>
        <taxon>Actinopterygii</taxon>
        <taxon>Chondrostei</taxon>
        <taxon>Acipenseriformes</taxon>
        <taxon>Acipenseridae</taxon>
        <taxon>Acipenser</taxon>
    </lineage>
</organism>
<evidence type="ECO:0000313" key="4">
    <source>
        <dbReference type="Proteomes" id="UP000289886"/>
    </source>
</evidence>
<accession>A0A444UWT4</accession>
<protein>
    <submittedName>
        <fullName evidence="3">Transmembrane protein 74B</fullName>
    </submittedName>
</protein>
<dbReference type="InterPro" id="IPR029695">
    <property type="entry name" value="TMEM74-like"/>
</dbReference>
<reference evidence="3 4" key="1">
    <citation type="submission" date="2019-01" db="EMBL/GenBank/DDBJ databases">
        <title>Draft Genome and Complete Hox-Cluster Characterization of the Sterlet Sturgeon (Acipenser ruthenus).</title>
        <authorList>
            <person name="Wei Q."/>
        </authorList>
    </citation>
    <scope>NUCLEOTIDE SEQUENCE [LARGE SCALE GENOMIC DNA]</scope>
    <source>
        <strain evidence="3">WHYD16114868_AA</strain>
        <tissue evidence="3">Blood</tissue>
    </source>
</reference>
<keyword evidence="4" id="KW-1185">Reference proteome</keyword>
<dbReference type="PANTHER" id="PTHR16125:SF4">
    <property type="entry name" value="TRANSMEMBRANE PROTEIN 74B"/>
    <property type="match status" value="1"/>
</dbReference>
<dbReference type="Pfam" id="PF14927">
    <property type="entry name" value="Neurensin"/>
    <property type="match status" value="1"/>
</dbReference>
<evidence type="ECO:0000313" key="3">
    <source>
        <dbReference type="EMBL" id="RXM92618.1"/>
    </source>
</evidence>
<feature type="compositionally biased region" description="Polar residues" evidence="1">
    <location>
        <begin position="19"/>
        <end position="33"/>
    </location>
</feature>